<dbReference type="PANTHER" id="PTHR19303">
    <property type="entry name" value="TRANSPOSON"/>
    <property type="match status" value="1"/>
</dbReference>
<feature type="domain" description="HTH psq-type" evidence="3">
    <location>
        <begin position="4"/>
        <end position="56"/>
    </location>
</feature>
<protein>
    <recommendedName>
        <fullName evidence="3">HTH psq-type domain-containing protein</fullName>
    </recommendedName>
</protein>
<proteinExistence type="predicted"/>
<feature type="DNA-binding region" description="H-T-H motif" evidence="2">
    <location>
        <begin position="32"/>
        <end position="52"/>
    </location>
</feature>
<reference evidence="4 5" key="1">
    <citation type="submission" date="2019-01" db="EMBL/GenBank/DDBJ databases">
        <authorList>
            <person name="Sayadi A."/>
        </authorList>
    </citation>
    <scope>NUCLEOTIDE SEQUENCE [LARGE SCALE GENOMIC DNA]</scope>
</reference>
<dbReference type="PANTHER" id="PTHR19303:SF74">
    <property type="entry name" value="POGO TRANSPOSABLE ELEMENT WITH KRAB DOMAIN"/>
    <property type="match status" value="1"/>
</dbReference>
<dbReference type="AlphaFoldDB" id="A0A653DEA9"/>
<dbReference type="Pfam" id="PF05225">
    <property type="entry name" value="HTH_psq"/>
    <property type="match status" value="1"/>
</dbReference>
<dbReference type="GO" id="GO:0003677">
    <property type="term" value="F:DNA binding"/>
    <property type="evidence" value="ECO:0007669"/>
    <property type="project" value="UniProtKB-UniRule"/>
</dbReference>
<comment type="subcellular location">
    <subcellularLocation>
        <location evidence="1 2">Nucleus</location>
    </subcellularLocation>
</comment>
<dbReference type="InterPro" id="IPR009057">
    <property type="entry name" value="Homeodomain-like_sf"/>
</dbReference>
<organism evidence="4 5">
    <name type="scientific">Callosobruchus maculatus</name>
    <name type="common">Southern cowpea weevil</name>
    <name type="synonym">Pulse bruchid</name>
    <dbReference type="NCBI Taxonomy" id="64391"/>
    <lineage>
        <taxon>Eukaryota</taxon>
        <taxon>Metazoa</taxon>
        <taxon>Ecdysozoa</taxon>
        <taxon>Arthropoda</taxon>
        <taxon>Hexapoda</taxon>
        <taxon>Insecta</taxon>
        <taxon>Pterygota</taxon>
        <taxon>Neoptera</taxon>
        <taxon>Endopterygota</taxon>
        <taxon>Coleoptera</taxon>
        <taxon>Polyphaga</taxon>
        <taxon>Cucujiformia</taxon>
        <taxon>Chrysomeloidea</taxon>
        <taxon>Chrysomelidae</taxon>
        <taxon>Bruchinae</taxon>
        <taxon>Bruchini</taxon>
        <taxon>Callosobruchus</taxon>
    </lineage>
</organism>
<keyword evidence="2" id="KW-0539">Nucleus</keyword>
<dbReference type="PROSITE" id="PS50960">
    <property type="entry name" value="HTH_PSQ"/>
    <property type="match status" value="1"/>
</dbReference>
<dbReference type="InterPro" id="IPR004875">
    <property type="entry name" value="DDE_SF_endonuclease_dom"/>
</dbReference>
<evidence type="ECO:0000313" key="5">
    <source>
        <dbReference type="Proteomes" id="UP000410492"/>
    </source>
</evidence>
<gene>
    <name evidence="4" type="ORF">CALMAC_LOCUS16746</name>
</gene>
<dbReference type="InterPro" id="IPR007889">
    <property type="entry name" value="HTH_Psq"/>
</dbReference>
<dbReference type="Proteomes" id="UP000410492">
    <property type="component" value="Unassembled WGS sequence"/>
</dbReference>
<dbReference type="SUPFAM" id="SSF46689">
    <property type="entry name" value="Homeodomain-like"/>
    <property type="match status" value="1"/>
</dbReference>
<sequence>MSPTNKCTKRKKWSQVDMRAALEAVRGNKMGYLKAAKIYNVPRTTLFRLAKEKGTSTEDLIKKKIGRKPVFNKNFENMLAQYALVMEEKLYGLTMMDMRRLAFQLAIKNNVPNPFGHESAGRYWLKGFLARHKELLSMRKPSGTSFARANGFTKQKMDEFYDNLTKVYNEKGFTANRIFNVDETGLSIVQSKYPKVIARRGKKQIGAITSAERGTLITVVTCMSPAGIFVPPMMIFPRKNMCEILMKGAPVGSIGRAHPSGWIQTHLFTQWFEHFIDYVKPTEASPVLLLFDGHFSHTKNIDLVDKARENYVTLISLPPHCTHKIQPMDKAFMGPLKTYYSEEIRVWLRQIIDP</sequence>
<keyword evidence="2" id="KW-0238">DNA-binding</keyword>
<evidence type="ECO:0000256" key="2">
    <source>
        <dbReference type="PROSITE-ProRule" id="PRU00320"/>
    </source>
</evidence>
<dbReference type="Gene3D" id="1.10.10.60">
    <property type="entry name" value="Homeodomain-like"/>
    <property type="match status" value="1"/>
</dbReference>
<evidence type="ECO:0000256" key="1">
    <source>
        <dbReference type="ARBA" id="ARBA00004123"/>
    </source>
</evidence>
<dbReference type="GO" id="GO:0005634">
    <property type="term" value="C:nucleus"/>
    <property type="evidence" value="ECO:0007669"/>
    <property type="project" value="UniProtKB-SubCell"/>
</dbReference>
<accession>A0A653DEA9</accession>
<name>A0A653DEA9_CALMS</name>
<evidence type="ECO:0000259" key="3">
    <source>
        <dbReference type="PROSITE" id="PS50960"/>
    </source>
</evidence>
<dbReference type="Pfam" id="PF03184">
    <property type="entry name" value="DDE_1"/>
    <property type="match status" value="1"/>
</dbReference>
<dbReference type="EMBL" id="CAACVG010011573">
    <property type="protein sequence ID" value="VEN58363.1"/>
    <property type="molecule type" value="Genomic_DNA"/>
</dbReference>
<keyword evidence="5" id="KW-1185">Reference proteome</keyword>
<dbReference type="InterPro" id="IPR050863">
    <property type="entry name" value="CenT-Element_Derived"/>
</dbReference>
<dbReference type="OrthoDB" id="6766063at2759"/>
<evidence type="ECO:0000313" key="4">
    <source>
        <dbReference type="EMBL" id="VEN58363.1"/>
    </source>
</evidence>